<evidence type="ECO:0000313" key="9">
    <source>
        <dbReference type="Proteomes" id="UP000278792"/>
    </source>
</evidence>
<sequence length="392" mass="43683">MSFQQNANAISQWQIVRRDRWLLSCLTWLPIALAISIWAIFSQGIARDLPIAVVDLSHSEMSRTLSRYYDATSSMAVVEQMQSANQAEQALISGDIYAYAVIPLNFEEDVYKGLNPQVSVFYNSQFILIGKLINSAFVQAQGTFNAQIATIANLAHGNQTLSSAMGQALPIRTQITPLFNKNSNYAQFLVSAIIPALWQIVVVVSTILILAANHRQQGLSKWLAEQPIKRLVVTLSPYLPVFALQGFAFLCWFYLGFKWPMEGSLLILVIGQWVTVIACMIMGSFFFFMTLDPARAMSFAGAFTAPSFAFMGITFPVTDMNTLAQFWRSLLPISHYIELQVSQVSYGASWHVSIQELLPMLGYLLPLLLTGLLIKKHLTAAAIPATEKQEHQ</sequence>
<dbReference type="PANTHER" id="PTHR30294:SF47">
    <property type="entry name" value="INNER MEMBRANE TRANSPORT PERMEASE YHHJ"/>
    <property type="match status" value="1"/>
</dbReference>
<comment type="subcellular location">
    <subcellularLocation>
        <location evidence="1">Cell membrane</location>
        <topology evidence="1">Multi-pass membrane protein</topology>
    </subcellularLocation>
</comment>
<keyword evidence="4 6" id="KW-1133">Transmembrane helix</keyword>
<dbReference type="GO" id="GO:0005886">
    <property type="term" value="C:plasma membrane"/>
    <property type="evidence" value="ECO:0007669"/>
    <property type="project" value="UniProtKB-SubCell"/>
</dbReference>
<evidence type="ECO:0000313" key="8">
    <source>
        <dbReference type="EMBL" id="ROV59465.1"/>
    </source>
</evidence>
<dbReference type="Gene3D" id="3.40.1710.10">
    <property type="entry name" value="abc type-2 transporter like domain"/>
    <property type="match status" value="1"/>
</dbReference>
<reference evidence="8 9" key="1">
    <citation type="submission" date="2018-11" db="EMBL/GenBank/DDBJ databases">
        <title>Vibrio ponticus strain CAIM 1751 pathogenic for the snapper Lutjanus guttatus.</title>
        <authorList>
            <person name="Soto-Rodriguez S."/>
            <person name="Lozano-Olvera R."/>
            <person name="Gomez-Gil B."/>
        </authorList>
    </citation>
    <scope>NUCLEOTIDE SEQUENCE [LARGE SCALE GENOMIC DNA]</scope>
    <source>
        <strain evidence="8 9">CAIM 1751</strain>
    </source>
</reference>
<feature type="transmembrane region" description="Helical" evidence="6">
    <location>
        <begin position="21"/>
        <end position="41"/>
    </location>
</feature>
<dbReference type="InterPro" id="IPR051449">
    <property type="entry name" value="ABC-2_transporter_component"/>
</dbReference>
<evidence type="ECO:0000256" key="1">
    <source>
        <dbReference type="ARBA" id="ARBA00004651"/>
    </source>
</evidence>
<feature type="transmembrane region" description="Helical" evidence="6">
    <location>
        <begin position="267"/>
        <end position="289"/>
    </location>
</feature>
<evidence type="ECO:0000256" key="2">
    <source>
        <dbReference type="ARBA" id="ARBA00022475"/>
    </source>
</evidence>
<keyword evidence="2" id="KW-1003">Cell membrane</keyword>
<feature type="transmembrane region" description="Helical" evidence="6">
    <location>
        <begin position="185"/>
        <end position="210"/>
    </location>
</feature>
<accession>A0A3N3DY48</accession>
<keyword evidence="3 6" id="KW-0812">Transmembrane</keyword>
<evidence type="ECO:0000256" key="4">
    <source>
        <dbReference type="ARBA" id="ARBA00022989"/>
    </source>
</evidence>
<dbReference type="InterPro" id="IPR013525">
    <property type="entry name" value="ABC2_TM"/>
</dbReference>
<evidence type="ECO:0000259" key="7">
    <source>
        <dbReference type="Pfam" id="PF12698"/>
    </source>
</evidence>
<feature type="domain" description="ABC-2 type transporter transmembrane" evidence="7">
    <location>
        <begin position="20"/>
        <end position="368"/>
    </location>
</feature>
<protein>
    <submittedName>
        <fullName evidence="8">ABC transporter permease</fullName>
    </submittedName>
</protein>
<dbReference type="EMBL" id="RKIK01000040">
    <property type="protein sequence ID" value="ROV59465.1"/>
    <property type="molecule type" value="Genomic_DNA"/>
</dbReference>
<dbReference type="Proteomes" id="UP000278792">
    <property type="component" value="Unassembled WGS sequence"/>
</dbReference>
<name>A0A3N3DY48_9VIBR</name>
<evidence type="ECO:0000256" key="5">
    <source>
        <dbReference type="ARBA" id="ARBA00023136"/>
    </source>
</evidence>
<feature type="transmembrane region" description="Helical" evidence="6">
    <location>
        <begin position="231"/>
        <end position="255"/>
    </location>
</feature>
<evidence type="ECO:0000256" key="3">
    <source>
        <dbReference type="ARBA" id="ARBA00022692"/>
    </source>
</evidence>
<evidence type="ECO:0000256" key="6">
    <source>
        <dbReference type="SAM" id="Phobius"/>
    </source>
</evidence>
<feature type="transmembrane region" description="Helical" evidence="6">
    <location>
        <begin position="357"/>
        <end position="374"/>
    </location>
</feature>
<gene>
    <name evidence="8" type="ORF">EGH82_13535</name>
</gene>
<dbReference type="RefSeq" id="WP_123782480.1">
    <property type="nucleotide sequence ID" value="NZ_RKIK01000040.1"/>
</dbReference>
<dbReference type="GO" id="GO:0140359">
    <property type="term" value="F:ABC-type transporter activity"/>
    <property type="evidence" value="ECO:0007669"/>
    <property type="project" value="InterPro"/>
</dbReference>
<comment type="caution">
    <text evidence="8">The sequence shown here is derived from an EMBL/GenBank/DDBJ whole genome shotgun (WGS) entry which is preliminary data.</text>
</comment>
<dbReference type="Pfam" id="PF12698">
    <property type="entry name" value="ABC2_membrane_3"/>
    <property type="match status" value="1"/>
</dbReference>
<dbReference type="AlphaFoldDB" id="A0A3N3DY48"/>
<organism evidence="8 9">
    <name type="scientific">Vibrio ponticus</name>
    <dbReference type="NCBI Taxonomy" id="265668"/>
    <lineage>
        <taxon>Bacteria</taxon>
        <taxon>Pseudomonadati</taxon>
        <taxon>Pseudomonadota</taxon>
        <taxon>Gammaproteobacteria</taxon>
        <taxon>Vibrionales</taxon>
        <taxon>Vibrionaceae</taxon>
        <taxon>Vibrio</taxon>
    </lineage>
</organism>
<feature type="transmembrane region" description="Helical" evidence="6">
    <location>
        <begin position="296"/>
        <end position="317"/>
    </location>
</feature>
<keyword evidence="5 6" id="KW-0472">Membrane</keyword>
<dbReference type="PANTHER" id="PTHR30294">
    <property type="entry name" value="MEMBRANE COMPONENT OF ABC TRANSPORTER YHHJ-RELATED"/>
    <property type="match status" value="1"/>
</dbReference>
<proteinExistence type="predicted"/>